<dbReference type="OrthoDB" id="2952631at2759"/>
<feature type="transmembrane region" description="Helical" evidence="1">
    <location>
        <begin position="51"/>
        <end position="74"/>
    </location>
</feature>
<dbReference type="PANTHER" id="PTHR40465:SF1">
    <property type="entry name" value="DUF6534 DOMAIN-CONTAINING PROTEIN"/>
    <property type="match status" value="1"/>
</dbReference>
<feature type="transmembrane region" description="Helical" evidence="1">
    <location>
        <begin position="235"/>
        <end position="252"/>
    </location>
</feature>
<comment type="caution">
    <text evidence="3">The sequence shown here is derived from an EMBL/GenBank/DDBJ whole genome shotgun (WGS) entry which is preliminary data.</text>
</comment>
<proteinExistence type="predicted"/>
<keyword evidence="1" id="KW-0812">Transmembrane</keyword>
<keyword evidence="4" id="KW-1185">Reference proteome</keyword>
<dbReference type="AlphaFoldDB" id="A0A9W8MZM1"/>
<evidence type="ECO:0000313" key="3">
    <source>
        <dbReference type="EMBL" id="KAJ3515587.1"/>
    </source>
</evidence>
<dbReference type="Proteomes" id="UP001148786">
    <property type="component" value="Unassembled WGS sequence"/>
</dbReference>
<organism evidence="3 4">
    <name type="scientific">Agrocybe chaxingu</name>
    <dbReference type="NCBI Taxonomy" id="84603"/>
    <lineage>
        <taxon>Eukaryota</taxon>
        <taxon>Fungi</taxon>
        <taxon>Dikarya</taxon>
        <taxon>Basidiomycota</taxon>
        <taxon>Agaricomycotina</taxon>
        <taxon>Agaricomycetes</taxon>
        <taxon>Agaricomycetidae</taxon>
        <taxon>Agaricales</taxon>
        <taxon>Agaricineae</taxon>
        <taxon>Strophariaceae</taxon>
        <taxon>Agrocybe</taxon>
    </lineage>
</organism>
<evidence type="ECO:0000313" key="4">
    <source>
        <dbReference type="Proteomes" id="UP001148786"/>
    </source>
</evidence>
<protein>
    <recommendedName>
        <fullName evidence="2">DUF6534 domain-containing protein</fullName>
    </recommendedName>
</protein>
<dbReference type="EMBL" id="JANKHO010000089">
    <property type="protein sequence ID" value="KAJ3515587.1"/>
    <property type="molecule type" value="Genomic_DNA"/>
</dbReference>
<feature type="transmembrane region" description="Helical" evidence="1">
    <location>
        <begin position="202"/>
        <end position="223"/>
    </location>
</feature>
<dbReference type="PANTHER" id="PTHR40465">
    <property type="entry name" value="CHROMOSOME 1, WHOLE GENOME SHOTGUN SEQUENCE"/>
    <property type="match status" value="1"/>
</dbReference>
<feature type="domain" description="DUF6534" evidence="2">
    <location>
        <begin position="167"/>
        <end position="255"/>
    </location>
</feature>
<dbReference type="InterPro" id="IPR045339">
    <property type="entry name" value="DUF6534"/>
</dbReference>
<gene>
    <name evidence="3" type="ORF">NLJ89_g1668</name>
</gene>
<keyword evidence="1" id="KW-0472">Membrane</keyword>
<name>A0A9W8MZM1_9AGAR</name>
<keyword evidence="1" id="KW-1133">Transmembrane helix</keyword>
<dbReference type="Pfam" id="PF20152">
    <property type="entry name" value="DUF6534"/>
    <property type="match status" value="1"/>
</dbReference>
<sequence length="308" mass="33979">MNFTDIIGTTDPVVVYVLPPTRRSAQFGEFCFSDSFSRHLVRRSQKARQLISGYVNTALFGILSVQVFIFHSAFPCDALYLKFLGYGIYILETVQTALIVQQSFRVYVISFGNIEGSNVVGTSWFSVPILTSVDTCAIQLFYARRVYILSQRKPLVVVILLIWNASSALCDSVITTSIIYYLSHTRSPMRETQTLVRKVIQLSLETGFVTSAISIIALLLMVLPGNKVGPAYEGVAVILGKVYANSMLVLINRRARMTSGDREPQAFGGGTTRISFRMPDIEDGGRTKPPAGERVAMGVESLSSMENG</sequence>
<reference evidence="3" key="1">
    <citation type="submission" date="2022-07" db="EMBL/GenBank/DDBJ databases">
        <title>Genome Sequence of Agrocybe chaxingu.</title>
        <authorList>
            <person name="Buettner E."/>
        </authorList>
    </citation>
    <scope>NUCLEOTIDE SEQUENCE</scope>
    <source>
        <strain evidence="3">MP-N11</strain>
    </source>
</reference>
<accession>A0A9W8MZM1</accession>
<evidence type="ECO:0000256" key="1">
    <source>
        <dbReference type="SAM" id="Phobius"/>
    </source>
</evidence>
<feature type="transmembrane region" description="Helical" evidence="1">
    <location>
        <begin position="155"/>
        <end position="182"/>
    </location>
</feature>
<evidence type="ECO:0000259" key="2">
    <source>
        <dbReference type="Pfam" id="PF20152"/>
    </source>
</evidence>